<evidence type="ECO:0000313" key="9">
    <source>
        <dbReference type="Proteomes" id="UP001138500"/>
    </source>
</evidence>
<evidence type="ECO:0000256" key="2">
    <source>
        <dbReference type="ARBA" id="ARBA00022737"/>
    </source>
</evidence>
<feature type="zinc finger region" description="C3H1-type" evidence="5">
    <location>
        <begin position="279"/>
        <end position="305"/>
    </location>
</feature>
<dbReference type="OrthoDB" id="410307at2759"/>
<feature type="zinc finger region" description="C3H1-type" evidence="5">
    <location>
        <begin position="223"/>
        <end position="251"/>
    </location>
</feature>
<dbReference type="Pfam" id="PF00642">
    <property type="entry name" value="zf-CCCH"/>
    <property type="match status" value="2"/>
</dbReference>
<dbReference type="FunFam" id="4.10.1000.10:FF:000035">
    <property type="entry name" value="CCCH zinc finger protein, variant"/>
    <property type="match status" value="1"/>
</dbReference>
<dbReference type="Gene3D" id="4.10.1000.10">
    <property type="entry name" value="Zinc finger, CCCH-type"/>
    <property type="match status" value="2"/>
</dbReference>
<evidence type="ECO:0000256" key="1">
    <source>
        <dbReference type="ARBA" id="ARBA00022723"/>
    </source>
</evidence>
<feature type="domain" description="C3H1-type" evidence="7">
    <location>
        <begin position="279"/>
        <end position="305"/>
    </location>
</feature>
<evidence type="ECO:0000313" key="8">
    <source>
        <dbReference type="EMBL" id="KAH9825739.1"/>
    </source>
</evidence>
<feature type="region of interest" description="Disordered" evidence="6">
    <location>
        <begin position="373"/>
        <end position="399"/>
    </location>
</feature>
<reference evidence="8 9" key="2">
    <citation type="journal article" date="2021" name="Curr. Genet.">
        <title>Genetic response to nitrogen starvation in the aggressive Eucalyptus foliar pathogen Teratosphaeria destructans.</title>
        <authorList>
            <person name="Havenga M."/>
            <person name="Wingfield B.D."/>
            <person name="Wingfield M.J."/>
            <person name="Dreyer L.L."/>
            <person name="Roets F."/>
            <person name="Aylward J."/>
        </authorList>
    </citation>
    <scope>NUCLEOTIDE SEQUENCE [LARGE SCALE GENOMIC DNA]</scope>
    <source>
        <strain evidence="8">CMW44962</strain>
    </source>
</reference>
<organism evidence="8 9">
    <name type="scientific">Teratosphaeria destructans</name>
    <dbReference type="NCBI Taxonomy" id="418781"/>
    <lineage>
        <taxon>Eukaryota</taxon>
        <taxon>Fungi</taxon>
        <taxon>Dikarya</taxon>
        <taxon>Ascomycota</taxon>
        <taxon>Pezizomycotina</taxon>
        <taxon>Dothideomycetes</taxon>
        <taxon>Dothideomycetidae</taxon>
        <taxon>Mycosphaerellales</taxon>
        <taxon>Teratosphaeriaceae</taxon>
        <taxon>Teratosphaeria</taxon>
    </lineage>
</organism>
<dbReference type="PANTHER" id="PTHR46156:SF1">
    <property type="entry name" value="ZINC FINGER CCCH DOMAIN-CONTAINING PROTEIN 3"/>
    <property type="match status" value="1"/>
</dbReference>
<dbReference type="EMBL" id="RIBY02002089">
    <property type="protein sequence ID" value="KAH9825739.1"/>
    <property type="molecule type" value="Genomic_DNA"/>
</dbReference>
<evidence type="ECO:0000256" key="3">
    <source>
        <dbReference type="ARBA" id="ARBA00022771"/>
    </source>
</evidence>
<feature type="domain" description="C3H1-type" evidence="7">
    <location>
        <begin position="255"/>
        <end position="278"/>
    </location>
</feature>
<feature type="zinc finger region" description="C3H1-type" evidence="5">
    <location>
        <begin position="306"/>
        <end position="334"/>
    </location>
</feature>
<dbReference type="PANTHER" id="PTHR46156">
    <property type="entry name" value="CCCH ZINGC FINGER"/>
    <property type="match status" value="1"/>
</dbReference>
<feature type="zinc finger region" description="C3H1-type" evidence="5">
    <location>
        <begin position="255"/>
        <end position="278"/>
    </location>
</feature>
<accession>A0A9W7SNF7</accession>
<feature type="region of interest" description="Disordered" evidence="6">
    <location>
        <begin position="31"/>
        <end position="59"/>
    </location>
</feature>
<dbReference type="AlphaFoldDB" id="A0A9W7SNF7"/>
<feature type="compositionally biased region" description="Acidic residues" evidence="6">
    <location>
        <begin position="381"/>
        <end position="390"/>
    </location>
</feature>
<keyword evidence="3 5" id="KW-0863">Zinc-finger</keyword>
<dbReference type="SMART" id="SM00356">
    <property type="entry name" value="ZnF_C3H1"/>
    <property type="match status" value="4"/>
</dbReference>
<proteinExistence type="predicted"/>
<protein>
    <submittedName>
        <fullName evidence="8">CCCH zinc finger protein</fullName>
    </submittedName>
</protein>
<comment type="caution">
    <text evidence="8">The sequence shown here is derived from an EMBL/GenBank/DDBJ whole genome shotgun (WGS) entry which is preliminary data.</text>
</comment>
<evidence type="ECO:0000259" key="7">
    <source>
        <dbReference type="PROSITE" id="PS50103"/>
    </source>
</evidence>
<keyword evidence="4 5" id="KW-0862">Zinc</keyword>
<feature type="domain" description="C3H1-type" evidence="7">
    <location>
        <begin position="223"/>
        <end position="251"/>
    </location>
</feature>
<sequence length="426" mass="47571">MFLHRYSLLTRSMDEQADLQARIAALAGKINQHKQSPQSAQSCRNSQQFPPQYRGNSRWRPYGGLVGRGGYVQPVRNRTLVLNGMNTPPATLAEPPPGSPLVSARGTNNQLMTKETYEREQRKKSLSQEQLRDAKRRRKNAEEQYRIQQHFHNQSRPESRQVIVNGVRFALTGDGSKLVRASDANPDMETPKRHEIAGVMFYRTKTGNLVRGSALTAAARSTQKQAPQCENFTKHGTCPFGPNCRFTHDPNKVAICKTFLKSGSCPRGDYCDMSHEMSYHRVPACSFFLNGNCTNRACRYPHVDISPAAPVCRAFATLGYCAKGAACGKRHVTECPDFANHGFCADRESGRCVLPHPDRASVLRKAAQRQVQIEAGSEPDLSSDEEEDSDHDGHVEDVDSDIEEAIMNGSDNYNHELTQQQDFVAF</sequence>
<reference evidence="8 9" key="1">
    <citation type="journal article" date="2018" name="IMA Fungus">
        <title>IMA Genome-F 10: Nine draft genome sequences of Claviceps purpurea s.lat., including C. arundinis, C. humidiphila, and C. cf. spartinae, pseudomolecules for the pitch canker pathogen Fusarium circinatum, draft genome of Davidsoniella eucalypti, Grosmannia galeiformis, Quambalaria eucalypti, and Teratosphaeria destructans.</title>
        <authorList>
            <person name="Wingfield B.D."/>
            <person name="Liu M."/>
            <person name="Nguyen H.D."/>
            <person name="Lane F.A."/>
            <person name="Morgan S.W."/>
            <person name="De Vos L."/>
            <person name="Wilken P.M."/>
            <person name="Duong T.A."/>
            <person name="Aylward J."/>
            <person name="Coetzee M.P."/>
            <person name="Dadej K."/>
            <person name="De Beer Z.W."/>
            <person name="Findlay W."/>
            <person name="Havenga M."/>
            <person name="Kolarik M."/>
            <person name="Menzies J.G."/>
            <person name="Naidoo K."/>
            <person name="Pochopski O."/>
            <person name="Shoukouhi P."/>
            <person name="Santana Q.C."/>
            <person name="Seifert K.A."/>
            <person name="Soal N."/>
            <person name="Steenkamp E.T."/>
            <person name="Tatham C.T."/>
            <person name="van der Nest M.A."/>
            <person name="Wingfield M.J."/>
        </authorList>
    </citation>
    <scope>NUCLEOTIDE SEQUENCE [LARGE SCALE GENOMIC DNA]</scope>
    <source>
        <strain evidence="8">CMW44962</strain>
    </source>
</reference>
<keyword evidence="2" id="KW-0677">Repeat</keyword>
<dbReference type="GO" id="GO:0008270">
    <property type="term" value="F:zinc ion binding"/>
    <property type="evidence" value="ECO:0007669"/>
    <property type="project" value="UniProtKB-KW"/>
</dbReference>
<keyword evidence="1 5" id="KW-0479">Metal-binding</keyword>
<dbReference type="GO" id="GO:0005634">
    <property type="term" value="C:nucleus"/>
    <property type="evidence" value="ECO:0007669"/>
    <property type="project" value="TreeGrafter"/>
</dbReference>
<gene>
    <name evidence="8" type="ORF">Tdes44962_MAKER00669</name>
</gene>
<dbReference type="Gene3D" id="6.10.250.3220">
    <property type="match status" value="1"/>
</dbReference>
<dbReference type="Proteomes" id="UP001138500">
    <property type="component" value="Unassembled WGS sequence"/>
</dbReference>
<evidence type="ECO:0000256" key="6">
    <source>
        <dbReference type="SAM" id="MobiDB-lite"/>
    </source>
</evidence>
<dbReference type="InterPro" id="IPR036855">
    <property type="entry name" value="Znf_CCCH_sf"/>
</dbReference>
<feature type="region of interest" description="Disordered" evidence="6">
    <location>
        <begin position="86"/>
        <end position="143"/>
    </location>
</feature>
<keyword evidence="9" id="KW-1185">Reference proteome</keyword>
<evidence type="ECO:0000256" key="4">
    <source>
        <dbReference type="ARBA" id="ARBA00022833"/>
    </source>
</evidence>
<feature type="domain" description="C3H1-type" evidence="7">
    <location>
        <begin position="306"/>
        <end position="334"/>
    </location>
</feature>
<dbReference type="PROSITE" id="PS50103">
    <property type="entry name" value="ZF_C3H1"/>
    <property type="match status" value="4"/>
</dbReference>
<dbReference type="FunFam" id="4.10.1000.10:FF:000022">
    <property type="entry name" value="Zinc finger CCCH domain-containing protein 7"/>
    <property type="match status" value="1"/>
</dbReference>
<dbReference type="SUPFAM" id="SSF90229">
    <property type="entry name" value="CCCH zinc finger"/>
    <property type="match status" value="3"/>
</dbReference>
<evidence type="ECO:0000256" key="5">
    <source>
        <dbReference type="PROSITE-ProRule" id="PRU00723"/>
    </source>
</evidence>
<name>A0A9W7SNF7_9PEZI</name>
<dbReference type="InterPro" id="IPR000571">
    <property type="entry name" value="Znf_CCCH"/>
</dbReference>
<feature type="compositionally biased region" description="Polar residues" evidence="6">
    <location>
        <begin position="33"/>
        <end position="50"/>
    </location>
</feature>